<dbReference type="Proteomes" id="UP000287188">
    <property type="component" value="Unassembled WGS sequence"/>
</dbReference>
<dbReference type="OrthoDB" id="141908at2"/>
<dbReference type="AlphaFoldDB" id="A0A402AWB4"/>
<proteinExistence type="predicted"/>
<feature type="transmembrane region" description="Helical" evidence="1">
    <location>
        <begin position="26"/>
        <end position="45"/>
    </location>
</feature>
<keyword evidence="1" id="KW-0472">Membrane</keyword>
<protein>
    <recommendedName>
        <fullName evidence="4">Glycosyltransferase RgtA/B/C/D-like domain-containing protein</fullName>
    </recommendedName>
</protein>
<comment type="caution">
    <text evidence="2">The sequence shown here is derived from an EMBL/GenBank/DDBJ whole genome shotgun (WGS) entry which is preliminary data.</text>
</comment>
<keyword evidence="3" id="KW-1185">Reference proteome</keyword>
<dbReference type="RefSeq" id="WP_126556836.1">
    <property type="nucleotide sequence ID" value="NZ_BIFS01000002.1"/>
</dbReference>
<feature type="transmembrane region" description="Helical" evidence="1">
    <location>
        <begin position="341"/>
        <end position="362"/>
    </location>
</feature>
<feature type="transmembrane region" description="Helical" evidence="1">
    <location>
        <begin position="444"/>
        <end position="461"/>
    </location>
</feature>
<reference evidence="3" key="1">
    <citation type="submission" date="2018-12" db="EMBL/GenBank/DDBJ databases">
        <title>Tengunoibacter tsumagoiensis gen. nov., sp. nov., Dictyobacter kobayashii sp. nov., D. alpinus sp. nov., and D. joshuensis sp. nov. and description of Dictyobacteraceae fam. nov. within the order Ktedonobacterales isolated from Tengu-no-mugimeshi.</title>
        <authorList>
            <person name="Wang C.M."/>
            <person name="Zheng Y."/>
            <person name="Sakai Y."/>
            <person name="Toyoda A."/>
            <person name="Minakuchi Y."/>
            <person name="Abe K."/>
            <person name="Yokota A."/>
            <person name="Yabe S."/>
        </authorList>
    </citation>
    <scope>NUCLEOTIDE SEQUENCE [LARGE SCALE GENOMIC DNA]</scope>
    <source>
        <strain evidence="3">Uno11</strain>
    </source>
</reference>
<feature type="transmembrane region" description="Helical" evidence="1">
    <location>
        <begin position="86"/>
        <end position="104"/>
    </location>
</feature>
<sequence length="569" mass="64456">MAQNKLDTPEYKYMQQRSIVRRPDTFPFLLLLATLVVIVIADLTFSSRHFWLYTVIYNHLHPVKHSIIPGAVGEAMPLNLIKSLPLAQAFTGLFTIIFILYFFSLRLLPAKVGHRFIIGSTIVLGIGYILLPIVTSQDVFSYIAYARMAVFYHLNPMVVPPTAIKPDFVYGFLYWIHQPSVYGPTWLAITAGLQLLATAIGFKYVLSMELLLRIFGLLMHLGSTQLVWLLTGRLQKLKSGVDNSTWQKRRVCSTLAFAWNPFLLLEACVNAHNDATILFLLLFALWFLFPRTESSRVPFLVAITLLALIACLKISYIVLMPGILLFLLLQAPEVRSLGRRLFDVGVALLLYIGLIVAIHAPFWDHGALLKVFAMTPSASRNINSVYELLVHAYAQIRGIPLAHGIDRGSQLEILSHILSTGLFVFVYVATCVRSFLRPQYINTWPALVAWLAFTWLLYCVIGSPWYWPWYAIILFGLFALLEVTQEEAPSGRTPVRLVFGAWDVTLFSRCLSVSMVGLYALWIFYNLLPNLQPTYLTSLWVWGIPFLIIGISYARGRLKQKTLYAEPSL</sequence>
<evidence type="ECO:0008006" key="4">
    <source>
        <dbReference type="Google" id="ProtNLM"/>
    </source>
</evidence>
<feature type="transmembrane region" description="Helical" evidence="1">
    <location>
        <begin position="534"/>
        <end position="554"/>
    </location>
</feature>
<feature type="transmembrane region" description="Helical" evidence="1">
    <location>
        <begin position="271"/>
        <end position="289"/>
    </location>
</feature>
<feature type="transmembrane region" description="Helical" evidence="1">
    <location>
        <begin position="506"/>
        <end position="528"/>
    </location>
</feature>
<name>A0A402AWB4_9CHLR</name>
<evidence type="ECO:0000313" key="3">
    <source>
        <dbReference type="Proteomes" id="UP000287188"/>
    </source>
</evidence>
<dbReference type="Pfam" id="PF26314">
    <property type="entry name" value="MptA_B_family"/>
    <property type="match status" value="1"/>
</dbReference>
<dbReference type="EMBL" id="BIFS01000002">
    <property type="protein sequence ID" value="GCE23388.1"/>
    <property type="molecule type" value="Genomic_DNA"/>
</dbReference>
<gene>
    <name evidence="2" type="ORF">KDK_71880</name>
</gene>
<accession>A0A402AWB4</accession>
<feature type="transmembrane region" description="Helical" evidence="1">
    <location>
        <begin position="413"/>
        <end position="432"/>
    </location>
</feature>
<keyword evidence="1" id="KW-0812">Transmembrane</keyword>
<evidence type="ECO:0000313" key="2">
    <source>
        <dbReference type="EMBL" id="GCE23388.1"/>
    </source>
</evidence>
<evidence type="ECO:0000256" key="1">
    <source>
        <dbReference type="SAM" id="Phobius"/>
    </source>
</evidence>
<feature type="transmembrane region" description="Helical" evidence="1">
    <location>
        <begin position="467"/>
        <end position="485"/>
    </location>
</feature>
<feature type="transmembrane region" description="Helical" evidence="1">
    <location>
        <begin position="181"/>
        <end position="204"/>
    </location>
</feature>
<organism evidence="2 3">
    <name type="scientific">Dictyobacter kobayashii</name>
    <dbReference type="NCBI Taxonomy" id="2014872"/>
    <lineage>
        <taxon>Bacteria</taxon>
        <taxon>Bacillati</taxon>
        <taxon>Chloroflexota</taxon>
        <taxon>Ktedonobacteria</taxon>
        <taxon>Ktedonobacterales</taxon>
        <taxon>Dictyobacteraceae</taxon>
        <taxon>Dictyobacter</taxon>
    </lineage>
</organism>
<feature type="transmembrane region" description="Helical" evidence="1">
    <location>
        <begin position="210"/>
        <end position="230"/>
    </location>
</feature>
<feature type="transmembrane region" description="Helical" evidence="1">
    <location>
        <begin position="301"/>
        <end position="329"/>
    </location>
</feature>
<feature type="transmembrane region" description="Helical" evidence="1">
    <location>
        <begin position="116"/>
        <end position="134"/>
    </location>
</feature>
<keyword evidence="1" id="KW-1133">Transmembrane helix</keyword>